<dbReference type="AlphaFoldDB" id="A0A367IKC4"/>
<proteinExistence type="inferred from homology"/>
<evidence type="ECO:0000256" key="6">
    <source>
        <dbReference type="ARBA" id="ARBA00025513"/>
    </source>
</evidence>
<keyword evidence="10" id="KW-1185">Reference proteome</keyword>
<dbReference type="GO" id="GO:0005634">
    <property type="term" value="C:nucleus"/>
    <property type="evidence" value="ECO:0007669"/>
    <property type="project" value="UniProtKB-SubCell"/>
</dbReference>
<evidence type="ECO:0000256" key="4">
    <source>
        <dbReference type="ARBA" id="ARBA00023163"/>
    </source>
</evidence>
<evidence type="ECO:0000256" key="1">
    <source>
        <dbReference type="ARBA" id="ARBA00004123"/>
    </source>
</evidence>
<dbReference type="GO" id="GO:0006357">
    <property type="term" value="P:regulation of transcription by RNA polymerase II"/>
    <property type="evidence" value="ECO:0007669"/>
    <property type="project" value="InterPro"/>
</dbReference>
<dbReference type="Proteomes" id="UP000253551">
    <property type="component" value="Unassembled WGS sequence"/>
</dbReference>
<evidence type="ECO:0000313" key="10">
    <source>
        <dbReference type="Proteomes" id="UP000253551"/>
    </source>
</evidence>
<protein>
    <recommendedName>
        <fullName evidence="7">Enhancer of polycomb-like protein</fullName>
    </recommendedName>
</protein>
<evidence type="ECO:0000256" key="5">
    <source>
        <dbReference type="ARBA" id="ARBA00023242"/>
    </source>
</evidence>
<evidence type="ECO:0000259" key="8">
    <source>
        <dbReference type="Pfam" id="PF10513"/>
    </source>
</evidence>
<dbReference type="PANTHER" id="PTHR14898">
    <property type="entry name" value="ENHANCER OF POLYCOMB"/>
    <property type="match status" value="1"/>
</dbReference>
<evidence type="ECO:0000313" key="9">
    <source>
        <dbReference type="EMBL" id="RCH78108.1"/>
    </source>
</evidence>
<comment type="subcellular location">
    <subcellularLocation>
        <location evidence="1 7">Nucleus</location>
    </subcellularLocation>
</comment>
<feature type="domain" description="Enhancer of polycomb-like N-terminal" evidence="8">
    <location>
        <begin position="10"/>
        <end position="157"/>
    </location>
</feature>
<name>A0A367IKC4_RHIST</name>
<comment type="caution">
    <text evidence="9">The sequence shown here is derived from an EMBL/GenBank/DDBJ whole genome shotgun (WGS) entry which is preliminary data.</text>
</comment>
<sequence>MPVQMVSRFRVKKLSPKHPLPIYKESQLPDLVDPTNQIQRSVPQIETGVEKEEEEEHDLQAAISAHQAAVTTGAKVESYIPIPDASNTIDLKEYESLYKKKYKEPSTLIRFSSTVEDTIGCPYFMDEIDESFLNKYNADHPTLSEDDFEKIMYEFESTTKEKLSHIHLDPAHIPEFHEFMELVPESSFLHGRASIMIEPIFAHWKKRKQERHGHSIIPELKYEELVKNEMDPYVCFRRRETKPVRKTRRTDQQSLERLRKLRSEMEMARNLLEMVLRREKIRKEGMVLDHTVFDKKCKLREYQRILGIKEDEDLLLPSKKKRKTSIGSG</sequence>
<dbReference type="GO" id="GO:0035267">
    <property type="term" value="C:NuA4 histone acetyltransferase complex"/>
    <property type="evidence" value="ECO:0007669"/>
    <property type="project" value="InterPro"/>
</dbReference>
<organism evidence="9 10">
    <name type="scientific">Rhizopus stolonifer</name>
    <name type="common">Rhizopus nigricans</name>
    <dbReference type="NCBI Taxonomy" id="4846"/>
    <lineage>
        <taxon>Eukaryota</taxon>
        <taxon>Fungi</taxon>
        <taxon>Fungi incertae sedis</taxon>
        <taxon>Mucoromycota</taxon>
        <taxon>Mucoromycotina</taxon>
        <taxon>Mucoromycetes</taxon>
        <taxon>Mucorales</taxon>
        <taxon>Mucorineae</taxon>
        <taxon>Rhizopodaceae</taxon>
        <taxon>Rhizopus</taxon>
    </lineage>
</organism>
<dbReference type="STRING" id="4846.A0A367IKC4"/>
<evidence type="ECO:0000256" key="2">
    <source>
        <dbReference type="ARBA" id="ARBA00008035"/>
    </source>
</evidence>
<accession>A0A367IKC4</accession>
<comment type="function">
    <text evidence="6">Component of the NuA4 histone acetyltransferase complex which is involved in transcriptional activation of selected genes principally by acetylation of nucleosomal histone H4 and H2A. The NuA4 complex is also involved in DNA repair. Involved in gene silencing by neighboring heterochromatin, blockage of the silencing spreading along the chromosome, and required for cell cycle progression through G2/M.</text>
</comment>
<evidence type="ECO:0000256" key="7">
    <source>
        <dbReference type="RuleBase" id="RU361124"/>
    </source>
</evidence>
<reference evidence="9 10" key="1">
    <citation type="journal article" date="2018" name="G3 (Bethesda)">
        <title>Phylogenetic and Phylogenomic Definition of Rhizopus Species.</title>
        <authorList>
            <person name="Gryganskyi A.P."/>
            <person name="Golan J."/>
            <person name="Dolatabadi S."/>
            <person name="Mondo S."/>
            <person name="Robb S."/>
            <person name="Idnurm A."/>
            <person name="Muszewska A."/>
            <person name="Steczkiewicz K."/>
            <person name="Masonjones S."/>
            <person name="Liao H.L."/>
            <person name="Gajdeczka M.T."/>
            <person name="Anike F."/>
            <person name="Vuek A."/>
            <person name="Anishchenko I.M."/>
            <person name="Voigt K."/>
            <person name="de Hoog G.S."/>
            <person name="Smith M.E."/>
            <person name="Heitman J."/>
            <person name="Vilgalys R."/>
            <person name="Stajich J.E."/>
        </authorList>
    </citation>
    <scope>NUCLEOTIDE SEQUENCE [LARGE SCALE GENOMIC DNA]</scope>
    <source>
        <strain evidence="9 10">LSU 92-RS-03</strain>
    </source>
</reference>
<gene>
    <name evidence="9" type="primary">EPL1</name>
    <name evidence="9" type="ORF">CU098_001326</name>
</gene>
<keyword evidence="3 7" id="KW-0805">Transcription regulation</keyword>
<dbReference type="InterPro" id="IPR019542">
    <property type="entry name" value="Enhancer_polycomb-like_N"/>
</dbReference>
<evidence type="ECO:0000256" key="3">
    <source>
        <dbReference type="ARBA" id="ARBA00023015"/>
    </source>
</evidence>
<keyword evidence="5 7" id="KW-0539">Nucleus</keyword>
<dbReference type="OrthoDB" id="435275at2759"/>
<dbReference type="EMBL" id="PJQM01007492">
    <property type="protein sequence ID" value="RCH78108.1"/>
    <property type="molecule type" value="Genomic_DNA"/>
</dbReference>
<keyword evidence="4 7" id="KW-0804">Transcription</keyword>
<comment type="similarity">
    <text evidence="2 7">Belongs to the enhancer of polycomb family.</text>
</comment>
<dbReference type="Pfam" id="PF10513">
    <property type="entry name" value="EPL1"/>
    <property type="match status" value="1"/>
</dbReference>
<dbReference type="InterPro" id="IPR024943">
    <property type="entry name" value="Enhancer_polycomb"/>
</dbReference>